<protein>
    <recommendedName>
        <fullName evidence="2">DUF6818 domain-containing protein</fullName>
    </recommendedName>
</protein>
<evidence type="ECO:0000259" key="2">
    <source>
        <dbReference type="Pfam" id="PF20681"/>
    </source>
</evidence>
<feature type="compositionally biased region" description="Pro residues" evidence="1">
    <location>
        <begin position="177"/>
        <end position="187"/>
    </location>
</feature>
<gene>
    <name evidence="3" type="ORF">PR002_g15891</name>
</gene>
<dbReference type="OrthoDB" id="126724at2759"/>
<evidence type="ECO:0000313" key="3">
    <source>
        <dbReference type="EMBL" id="KAE9008466.1"/>
    </source>
</evidence>
<feature type="region of interest" description="Disordered" evidence="1">
    <location>
        <begin position="89"/>
        <end position="151"/>
    </location>
</feature>
<evidence type="ECO:0000256" key="1">
    <source>
        <dbReference type="SAM" id="MobiDB-lite"/>
    </source>
</evidence>
<dbReference type="Pfam" id="PF20681">
    <property type="entry name" value="DUF6818"/>
    <property type="match status" value="1"/>
</dbReference>
<dbReference type="Proteomes" id="UP000435112">
    <property type="component" value="Unassembled WGS sequence"/>
</dbReference>
<dbReference type="EMBL" id="QXFU01001182">
    <property type="protein sequence ID" value="KAE9008466.1"/>
    <property type="molecule type" value="Genomic_DNA"/>
</dbReference>
<feature type="region of interest" description="Disordered" evidence="1">
    <location>
        <begin position="318"/>
        <end position="372"/>
    </location>
</feature>
<dbReference type="InterPro" id="IPR049203">
    <property type="entry name" value="DUF6818"/>
</dbReference>
<feature type="compositionally biased region" description="Polar residues" evidence="1">
    <location>
        <begin position="204"/>
        <end position="214"/>
    </location>
</feature>
<comment type="caution">
    <text evidence="3">The sequence shown here is derived from an EMBL/GenBank/DDBJ whole genome shotgun (WGS) entry which is preliminary data.</text>
</comment>
<name>A0A6A3KM63_9STRA</name>
<feature type="compositionally biased region" description="Acidic residues" evidence="1">
    <location>
        <begin position="99"/>
        <end position="121"/>
    </location>
</feature>
<sequence>MQMVKLTGSPNYKISEINRLLTIVEEHLPLGEDEWARVATDYNLSRSRGWVERDLDSLRRKVKALYSMRKPTGTAEVPQHVQKSKEVKRAIDDKANVVEMDDDADEDQDEDLADSEDELFVEPDFRFDPNEGIFGDGEGGGDTLVTRNDAIGPGRSRIAFNLQLGVEGLGAFASTPQPSPLSAPPPTRQLHSAAVKKSRRTAASRASGTESTTPSKPPAARGFKARGRDEEEARRYSSLQSSSNRLGGTDLYAFRDSVGAKRAGGEDDREASFAKAKCIRAMKTTTVLKQRLSDLENSSGNSGSNVFEMMLLFREENERKSKARRGEEDQRRRDELAAREARALADKSEAEERRRQDKLELDERIRREKEDTRARTQEMLLLIGAIFKKD</sequence>
<evidence type="ECO:0000313" key="4">
    <source>
        <dbReference type="Proteomes" id="UP000435112"/>
    </source>
</evidence>
<feature type="region of interest" description="Disordered" evidence="1">
    <location>
        <begin position="171"/>
        <end position="242"/>
    </location>
</feature>
<proteinExistence type="predicted"/>
<dbReference type="PANTHER" id="PTHR34409">
    <property type="entry name" value="SET DOMAIN-CONTAINING PROTEIN"/>
    <property type="match status" value="1"/>
</dbReference>
<dbReference type="PANTHER" id="PTHR34409:SF1">
    <property type="entry name" value="MYB-LIKE DOMAIN-CONTAINING PROTEIN"/>
    <property type="match status" value="1"/>
</dbReference>
<reference evidence="3 4" key="1">
    <citation type="submission" date="2018-09" db="EMBL/GenBank/DDBJ databases">
        <title>Genomic investigation of the strawberry pathogen Phytophthora fragariae indicates pathogenicity is determined by transcriptional variation in three key races.</title>
        <authorList>
            <person name="Adams T.M."/>
            <person name="Armitage A.D."/>
            <person name="Sobczyk M.K."/>
            <person name="Bates H.J."/>
            <person name="Dunwell J.M."/>
            <person name="Nellist C.F."/>
            <person name="Harrison R.J."/>
        </authorList>
    </citation>
    <scope>NUCLEOTIDE SEQUENCE [LARGE SCALE GENOMIC DNA]</scope>
    <source>
        <strain evidence="3 4">SCRP324</strain>
    </source>
</reference>
<organism evidence="3 4">
    <name type="scientific">Phytophthora rubi</name>
    <dbReference type="NCBI Taxonomy" id="129364"/>
    <lineage>
        <taxon>Eukaryota</taxon>
        <taxon>Sar</taxon>
        <taxon>Stramenopiles</taxon>
        <taxon>Oomycota</taxon>
        <taxon>Peronosporomycetes</taxon>
        <taxon>Peronosporales</taxon>
        <taxon>Peronosporaceae</taxon>
        <taxon>Phytophthora</taxon>
    </lineage>
</organism>
<dbReference type="AlphaFoldDB" id="A0A6A3KM63"/>
<feature type="compositionally biased region" description="Basic and acidic residues" evidence="1">
    <location>
        <begin position="226"/>
        <end position="235"/>
    </location>
</feature>
<feature type="domain" description="DUF6818" evidence="2">
    <location>
        <begin position="29"/>
        <end position="109"/>
    </location>
</feature>
<accession>A0A6A3KM63</accession>